<dbReference type="InterPro" id="IPR035965">
    <property type="entry name" value="PAS-like_dom_sf"/>
</dbReference>
<proteinExistence type="predicted"/>
<dbReference type="SUPFAM" id="SSF55785">
    <property type="entry name" value="PYP-like sensor domain (PAS domain)"/>
    <property type="match status" value="1"/>
</dbReference>
<dbReference type="InterPro" id="IPR021766">
    <property type="entry name" value="PhoR_N"/>
</dbReference>
<evidence type="ECO:0000313" key="21">
    <source>
        <dbReference type="Proteomes" id="UP001481413"/>
    </source>
</evidence>
<dbReference type="SMART" id="SM00091">
    <property type="entry name" value="PAS"/>
    <property type="match status" value="1"/>
</dbReference>
<dbReference type="Gene3D" id="1.10.287.130">
    <property type="match status" value="1"/>
</dbReference>
<dbReference type="InterPro" id="IPR013767">
    <property type="entry name" value="PAS_fold"/>
</dbReference>
<keyword evidence="14 18" id="KW-1133">Transmembrane helix</keyword>
<evidence type="ECO:0000256" key="12">
    <source>
        <dbReference type="ARBA" id="ARBA00022777"/>
    </source>
</evidence>
<keyword evidence="8" id="KW-0592">Phosphate transport</keyword>
<dbReference type="Gene3D" id="3.30.565.10">
    <property type="entry name" value="Histidine kinase-like ATPase, C-terminal domain"/>
    <property type="match status" value="1"/>
</dbReference>
<dbReference type="SUPFAM" id="SSF55874">
    <property type="entry name" value="ATPase domain of HSP90 chaperone/DNA topoisomerase II/histidine kinase"/>
    <property type="match status" value="1"/>
</dbReference>
<dbReference type="PRINTS" id="PR00344">
    <property type="entry name" value="BCTRLSENSOR"/>
</dbReference>
<dbReference type="InterPro" id="IPR000014">
    <property type="entry name" value="PAS"/>
</dbReference>
<evidence type="ECO:0000256" key="7">
    <source>
        <dbReference type="ARBA" id="ARBA00022553"/>
    </source>
</evidence>
<gene>
    <name evidence="20" type="primary">phoR_2</name>
    <name evidence="20" type="ORF">NBRC116585_11690</name>
</gene>
<keyword evidence="6" id="KW-1003">Cell membrane</keyword>
<keyword evidence="7" id="KW-0597">Phosphoprotein</keyword>
<evidence type="ECO:0000256" key="2">
    <source>
        <dbReference type="ARBA" id="ARBA00004236"/>
    </source>
</evidence>
<keyword evidence="11" id="KW-0547">Nucleotide-binding</keyword>
<dbReference type="SMART" id="SM00387">
    <property type="entry name" value="HATPase_c"/>
    <property type="match status" value="1"/>
</dbReference>
<dbReference type="CDD" id="cd00082">
    <property type="entry name" value="HisKA"/>
    <property type="match status" value="1"/>
</dbReference>
<accession>A0ABP9ZY48</accession>
<dbReference type="Pfam" id="PF02518">
    <property type="entry name" value="HATPase_c"/>
    <property type="match status" value="1"/>
</dbReference>
<comment type="catalytic activity">
    <reaction evidence="1">
        <text>ATP + protein L-histidine = ADP + protein N-phospho-L-histidine.</text>
        <dbReference type="EC" id="2.7.13.3"/>
    </reaction>
</comment>
<organism evidence="20 21">
    <name type="scientific">Thalassolituus maritimus</name>
    <dbReference type="NCBI Taxonomy" id="484498"/>
    <lineage>
        <taxon>Bacteria</taxon>
        <taxon>Pseudomonadati</taxon>
        <taxon>Pseudomonadota</taxon>
        <taxon>Gammaproteobacteria</taxon>
        <taxon>Oceanospirillales</taxon>
        <taxon>Oceanospirillaceae</taxon>
        <taxon>Thalassolituus</taxon>
    </lineage>
</organism>
<dbReference type="EC" id="2.7.13.3" evidence="3"/>
<feature type="domain" description="Histidine kinase" evidence="19">
    <location>
        <begin position="209"/>
        <end position="421"/>
    </location>
</feature>
<dbReference type="InterPro" id="IPR003661">
    <property type="entry name" value="HisK_dim/P_dom"/>
</dbReference>
<dbReference type="NCBIfam" id="TIGR02966">
    <property type="entry name" value="phoR_proteo"/>
    <property type="match status" value="1"/>
</dbReference>
<evidence type="ECO:0000256" key="9">
    <source>
        <dbReference type="ARBA" id="ARBA00022679"/>
    </source>
</evidence>
<dbReference type="Gene3D" id="3.30.450.20">
    <property type="entry name" value="PAS domain"/>
    <property type="match status" value="1"/>
</dbReference>
<evidence type="ECO:0000256" key="5">
    <source>
        <dbReference type="ARBA" id="ARBA00022448"/>
    </source>
</evidence>
<evidence type="ECO:0000256" key="3">
    <source>
        <dbReference type="ARBA" id="ARBA00012438"/>
    </source>
</evidence>
<dbReference type="Pfam" id="PF00512">
    <property type="entry name" value="HisKA"/>
    <property type="match status" value="1"/>
</dbReference>
<keyword evidence="15" id="KW-0902">Two-component regulatory system</keyword>
<dbReference type="SUPFAM" id="SSF47384">
    <property type="entry name" value="Homodimeric domain of signal transducing histidine kinase"/>
    <property type="match status" value="1"/>
</dbReference>
<keyword evidence="13" id="KW-0067">ATP-binding</keyword>
<evidence type="ECO:0000256" key="15">
    <source>
        <dbReference type="ARBA" id="ARBA00023012"/>
    </source>
</evidence>
<comment type="function">
    <text evidence="17">Member of the two-component regulatory system PhoR/PhoB involved in the phosphate regulon genes expression. PhoR may function as a membrane-associated protein kinase that phosphorylates PhoB in response to environmental signals.</text>
</comment>
<evidence type="ECO:0000256" key="4">
    <source>
        <dbReference type="ARBA" id="ARBA00019665"/>
    </source>
</evidence>
<dbReference type="PROSITE" id="PS50109">
    <property type="entry name" value="HIS_KIN"/>
    <property type="match status" value="1"/>
</dbReference>
<reference evidence="20 21" key="1">
    <citation type="submission" date="2024-04" db="EMBL/GenBank/DDBJ databases">
        <title>Draft genome sequence of Thalassolituus maritimus NBRC 116585.</title>
        <authorList>
            <person name="Miyakawa T."/>
            <person name="Kusuya Y."/>
            <person name="Miura T."/>
        </authorList>
    </citation>
    <scope>NUCLEOTIDE SEQUENCE [LARGE SCALE GENOMIC DNA]</scope>
    <source>
        <strain evidence="20 21">5NW40-0001</strain>
    </source>
</reference>
<dbReference type="CDD" id="cd00130">
    <property type="entry name" value="PAS"/>
    <property type="match status" value="1"/>
</dbReference>
<name>A0ABP9ZY48_9GAMM</name>
<keyword evidence="16 18" id="KW-0472">Membrane</keyword>
<keyword evidence="10 18" id="KW-0812">Transmembrane</keyword>
<evidence type="ECO:0000256" key="16">
    <source>
        <dbReference type="ARBA" id="ARBA00023136"/>
    </source>
</evidence>
<evidence type="ECO:0000256" key="13">
    <source>
        <dbReference type="ARBA" id="ARBA00022840"/>
    </source>
</evidence>
<evidence type="ECO:0000256" key="14">
    <source>
        <dbReference type="ARBA" id="ARBA00022989"/>
    </source>
</evidence>
<dbReference type="PANTHER" id="PTHR45453">
    <property type="entry name" value="PHOSPHATE REGULON SENSOR PROTEIN PHOR"/>
    <property type="match status" value="1"/>
</dbReference>
<sequence length="427" mass="48368">MPGWRQERRWLLILLAIGVSGVWWSPFPFLPLALLAVALVIWNLRQALRMKHWLTTYETREAPESHGIWRDLIKLSLRPTKRSQRYRVKLQALTDRLQDSTSALDEGIVMVNRQGNLEWWNRSAGKLLGLRDPVDINQPITNLIRTPEFTSYFLQGQFDAPLELPSPVAKDRWLSMAITLFGRNERLIVIHDVSRLRQLEQMRKDFVGNVSHELRTPLTVIRGYLETFEDLVPAGAKRMLVQMQEQADRMDALVRDLLALSRLENGSPEQRTPVDIIALLEQITEEALAVSAGRHRIHLSLETDLGLSGYQHELRSAFTNLVINAVKYSPDGGDITVRWYTQDKDLCFAVTDSGVGIEEHHLPRLTERFYRADPSRSKHTGGTGLGLAIVKHVLLRHGGELEVSSQFGSGSCFTARFAGSANLGDKS</sequence>
<comment type="caution">
    <text evidence="20">The sequence shown here is derived from an EMBL/GenBank/DDBJ whole genome shotgun (WGS) entry which is preliminary data.</text>
</comment>
<comment type="subcellular location">
    <subcellularLocation>
        <location evidence="2">Cell membrane</location>
    </subcellularLocation>
</comment>
<dbReference type="GO" id="GO:0016301">
    <property type="term" value="F:kinase activity"/>
    <property type="evidence" value="ECO:0007669"/>
    <property type="project" value="UniProtKB-KW"/>
</dbReference>
<keyword evidence="21" id="KW-1185">Reference proteome</keyword>
<dbReference type="Proteomes" id="UP001481413">
    <property type="component" value="Unassembled WGS sequence"/>
</dbReference>
<evidence type="ECO:0000256" key="11">
    <source>
        <dbReference type="ARBA" id="ARBA00022741"/>
    </source>
</evidence>
<dbReference type="InterPro" id="IPR036890">
    <property type="entry name" value="HATPase_C_sf"/>
</dbReference>
<evidence type="ECO:0000256" key="1">
    <source>
        <dbReference type="ARBA" id="ARBA00000085"/>
    </source>
</evidence>
<evidence type="ECO:0000256" key="10">
    <source>
        <dbReference type="ARBA" id="ARBA00022692"/>
    </source>
</evidence>
<dbReference type="InterPro" id="IPR005467">
    <property type="entry name" value="His_kinase_dom"/>
</dbReference>
<evidence type="ECO:0000256" key="6">
    <source>
        <dbReference type="ARBA" id="ARBA00022475"/>
    </source>
</evidence>
<evidence type="ECO:0000313" key="20">
    <source>
        <dbReference type="EMBL" id="GAA6145052.1"/>
    </source>
</evidence>
<dbReference type="RefSeq" id="WP_353293985.1">
    <property type="nucleotide sequence ID" value="NZ_BAABWH010000002.1"/>
</dbReference>
<dbReference type="Pfam" id="PF11808">
    <property type="entry name" value="PhoR"/>
    <property type="match status" value="1"/>
</dbReference>
<evidence type="ECO:0000256" key="17">
    <source>
        <dbReference type="ARBA" id="ARBA00025207"/>
    </source>
</evidence>
<dbReference type="InterPro" id="IPR050351">
    <property type="entry name" value="BphY/WalK/GraS-like"/>
</dbReference>
<protein>
    <recommendedName>
        <fullName evidence="4">Phosphate regulon sensor protein PhoR</fullName>
        <ecNumber evidence="3">2.7.13.3</ecNumber>
    </recommendedName>
</protein>
<keyword evidence="9" id="KW-0808">Transferase</keyword>
<evidence type="ECO:0000259" key="19">
    <source>
        <dbReference type="PROSITE" id="PS50109"/>
    </source>
</evidence>
<evidence type="ECO:0000256" key="18">
    <source>
        <dbReference type="SAM" id="Phobius"/>
    </source>
</evidence>
<dbReference type="SMART" id="SM00388">
    <property type="entry name" value="HisKA"/>
    <property type="match status" value="1"/>
</dbReference>
<dbReference type="Pfam" id="PF00989">
    <property type="entry name" value="PAS"/>
    <property type="match status" value="1"/>
</dbReference>
<dbReference type="InterPro" id="IPR003594">
    <property type="entry name" value="HATPase_dom"/>
</dbReference>
<feature type="transmembrane region" description="Helical" evidence="18">
    <location>
        <begin position="12"/>
        <end position="42"/>
    </location>
</feature>
<dbReference type="InterPro" id="IPR014310">
    <property type="entry name" value="Sig_transdc_His_kinase_PhoR"/>
</dbReference>
<evidence type="ECO:0000256" key="8">
    <source>
        <dbReference type="ARBA" id="ARBA00022592"/>
    </source>
</evidence>
<keyword evidence="12 20" id="KW-0418">Kinase</keyword>
<dbReference type="InterPro" id="IPR004358">
    <property type="entry name" value="Sig_transdc_His_kin-like_C"/>
</dbReference>
<dbReference type="InterPro" id="IPR036097">
    <property type="entry name" value="HisK_dim/P_sf"/>
</dbReference>
<keyword evidence="5" id="KW-0813">Transport</keyword>
<dbReference type="EMBL" id="BAABWH010000002">
    <property type="protein sequence ID" value="GAA6145052.1"/>
    <property type="molecule type" value="Genomic_DNA"/>
</dbReference>
<dbReference type="PANTHER" id="PTHR45453:SF1">
    <property type="entry name" value="PHOSPHATE REGULON SENSOR PROTEIN PHOR"/>
    <property type="match status" value="1"/>
</dbReference>